<gene>
    <name evidence="7" type="ORF">PEBR_03093</name>
</gene>
<proteinExistence type="inferred from homology"/>
<evidence type="ECO:0000256" key="4">
    <source>
        <dbReference type="RuleBase" id="RU003494"/>
    </source>
</evidence>
<reference evidence="8" key="1">
    <citation type="submission" date="2015-09" db="EMBL/GenBank/DDBJ databases">
        <authorList>
            <person name="Fill T.P."/>
            <person name="Baretta J.F."/>
            <person name="de Almeida L.G."/>
            <person name="Rocha M."/>
            <person name="de Souza D.H."/>
            <person name="Malavazi I."/>
            <person name="Cerdeira L.T."/>
            <person name="Hong H."/>
            <person name="Samborskyy M."/>
            <person name="de Vasconcelos A.T."/>
            <person name="Leadlay P."/>
            <person name="Rodrigues-Filho E."/>
        </authorList>
    </citation>
    <scope>NUCLEOTIDE SEQUENCE [LARGE SCALE GENOMIC DNA]</scope>
    <source>
        <strain evidence="8">LaBioMMi 136</strain>
    </source>
</reference>
<feature type="domain" description="GST C-terminal" evidence="6">
    <location>
        <begin position="59"/>
        <end position="209"/>
    </location>
</feature>
<dbReference type="Pfam" id="PF00043">
    <property type="entry name" value="GST_C"/>
    <property type="match status" value="1"/>
</dbReference>
<dbReference type="PROSITE" id="PS50404">
    <property type="entry name" value="GST_NTER"/>
    <property type="match status" value="1"/>
</dbReference>
<dbReference type="GO" id="GO:0043295">
    <property type="term" value="F:glutathione binding"/>
    <property type="evidence" value="ECO:0007669"/>
    <property type="project" value="TreeGrafter"/>
</dbReference>
<dbReference type="GO" id="GO:0006749">
    <property type="term" value="P:glutathione metabolic process"/>
    <property type="evidence" value="ECO:0007669"/>
    <property type="project" value="TreeGrafter"/>
</dbReference>
<dbReference type="Gene3D" id="1.20.1050.10">
    <property type="match status" value="1"/>
</dbReference>
<evidence type="ECO:0000313" key="7">
    <source>
        <dbReference type="EMBL" id="OOQ90657.1"/>
    </source>
</evidence>
<evidence type="ECO:0000259" key="6">
    <source>
        <dbReference type="PROSITE" id="PS50405"/>
    </source>
</evidence>
<comment type="similarity">
    <text evidence="4">Belongs to the GST superfamily.</text>
</comment>
<sequence>MHAEGAARFGGDWNDPTYVAEKHPFARIPAFEDDSTKLFESRAICRYLANKYSLDILGPESGLGLFEQAASVEYSYFDPPMKNLAYEKIFKRMMGHGEPDLELVSNYERQIRECFDYYERLLTKQRFLAGEAYTIVDAFHLPWIVFLERLNMSNELGERPHLLAWWKLMSHSENQGGFSAYLHNVSEDWVVGHASGTLGDAHIERKSVFKFFRSPRTGPTDNDHDHWSRADLNQVVHWNDDVRGEEIKSDNVVSVDSGLARDTSATPN</sequence>
<comment type="caution">
    <text evidence="7">The sequence shown here is derived from an EMBL/GenBank/DDBJ whole genome shotgun (WGS) entry which is preliminary data.</text>
</comment>
<dbReference type="Pfam" id="PF02798">
    <property type="entry name" value="GST_N"/>
    <property type="match status" value="1"/>
</dbReference>
<dbReference type="InterPro" id="IPR036282">
    <property type="entry name" value="Glutathione-S-Trfase_C_sf"/>
</dbReference>
<dbReference type="SUPFAM" id="SSF47616">
    <property type="entry name" value="GST C-terminal domain-like"/>
    <property type="match status" value="1"/>
</dbReference>
<keyword evidence="2 7" id="KW-0808">Transferase</keyword>
<evidence type="ECO:0000313" key="8">
    <source>
        <dbReference type="Proteomes" id="UP000190744"/>
    </source>
</evidence>
<dbReference type="Gene3D" id="3.40.30.10">
    <property type="entry name" value="Glutaredoxin"/>
    <property type="match status" value="1"/>
</dbReference>
<organism evidence="7 8">
    <name type="scientific">Penicillium brasilianum</name>
    <dbReference type="NCBI Taxonomy" id="104259"/>
    <lineage>
        <taxon>Eukaryota</taxon>
        <taxon>Fungi</taxon>
        <taxon>Dikarya</taxon>
        <taxon>Ascomycota</taxon>
        <taxon>Pezizomycotina</taxon>
        <taxon>Eurotiomycetes</taxon>
        <taxon>Eurotiomycetidae</taxon>
        <taxon>Eurotiales</taxon>
        <taxon>Aspergillaceae</taxon>
        <taxon>Penicillium</taxon>
    </lineage>
</organism>
<dbReference type="SFLD" id="SFLDG00358">
    <property type="entry name" value="Main_(cytGST)"/>
    <property type="match status" value="1"/>
</dbReference>
<feature type="domain" description="GST N-terminal" evidence="5">
    <location>
        <begin position="1"/>
        <end position="56"/>
    </location>
</feature>
<dbReference type="InterPro" id="IPR040079">
    <property type="entry name" value="Glutathione_S-Trfase"/>
</dbReference>
<dbReference type="PANTHER" id="PTHR43900">
    <property type="entry name" value="GLUTATHIONE S-TRANSFERASE RHO"/>
    <property type="match status" value="1"/>
</dbReference>
<dbReference type="InterPro" id="IPR010987">
    <property type="entry name" value="Glutathione-S-Trfase_C-like"/>
</dbReference>
<dbReference type="EMBL" id="LJBN01000047">
    <property type="protein sequence ID" value="OOQ90657.1"/>
    <property type="molecule type" value="Genomic_DNA"/>
</dbReference>
<dbReference type="SUPFAM" id="SSF52833">
    <property type="entry name" value="Thioredoxin-like"/>
    <property type="match status" value="1"/>
</dbReference>
<evidence type="ECO:0000256" key="3">
    <source>
        <dbReference type="ARBA" id="ARBA00047960"/>
    </source>
</evidence>
<dbReference type="InterPro" id="IPR004046">
    <property type="entry name" value="GST_C"/>
</dbReference>
<dbReference type="Proteomes" id="UP000190744">
    <property type="component" value="Unassembled WGS sequence"/>
</dbReference>
<dbReference type="SFLD" id="SFLDS00019">
    <property type="entry name" value="Glutathione_Transferase_(cytos"/>
    <property type="match status" value="1"/>
</dbReference>
<dbReference type="InterPro" id="IPR004045">
    <property type="entry name" value="Glutathione_S-Trfase_N"/>
</dbReference>
<evidence type="ECO:0000256" key="1">
    <source>
        <dbReference type="ARBA" id="ARBA00012452"/>
    </source>
</evidence>
<dbReference type="InterPro" id="IPR036249">
    <property type="entry name" value="Thioredoxin-like_sf"/>
</dbReference>
<evidence type="ECO:0000256" key="2">
    <source>
        <dbReference type="ARBA" id="ARBA00022679"/>
    </source>
</evidence>
<dbReference type="EC" id="2.5.1.18" evidence="1"/>
<dbReference type="GO" id="GO:0004364">
    <property type="term" value="F:glutathione transferase activity"/>
    <property type="evidence" value="ECO:0007669"/>
    <property type="project" value="UniProtKB-EC"/>
</dbReference>
<dbReference type="GO" id="GO:0005737">
    <property type="term" value="C:cytoplasm"/>
    <property type="evidence" value="ECO:0007669"/>
    <property type="project" value="TreeGrafter"/>
</dbReference>
<accession>A0A1S9RYQ6</accession>
<dbReference type="AlphaFoldDB" id="A0A1S9RYQ6"/>
<dbReference type="PROSITE" id="PS50405">
    <property type="entry name" value="GST_CTER"/>
    <property type="match status" value="1"/>
</dbReference>
<dbReference type="PANTHER" id="PTHR43900:SF3">
    <property type="entry name" value="GLUTATHIONE S-TRANSFERASE RHO"/>
    <property type="match status" value="1"/>
</dbReference>
<comment type="catalytic activity">
    <reaction evidence="3">
        <text>RX + glutathione = an S-substituted glutathione + a halide anion + H(+)</text>
        <dbReference type="Rhea" id="RHEA:16437"/>
        <dbReference type="ChEBI" id="CHEBI:15378"/>
        <dbReference type="ChEBI" id="CHEBI:16042"/>
        <dbReference type="ChEBI" id="CHEBI:17792"/>
        <dbReference type="ChEBI" id="CHEBI:57925"/>
        <dbReference type="ChEBI" id="CHEBI:90779"/>
        <dbReference type="EC" id="2.5.1.18"/>
    </reaction>
</comment>
<protein>
    <recommendedName>
        <fullName evidence="1">glutathione transferase</fullName>
        <ecNumber evidence="1">2.5.1.18</ecNumber>
    </recommendedName>
</protein>
<name>A0A1S9RYQ6_PENBI</name>
<evidence type="ECO:0000259" key="5">
    <source>
        <dbReference type="PROSITE" id="PS50404"/>
    </source>
</evidence>